<dbReference type="OrthoDB" id="10036721at2759"/>
<proteinExistence type="predicted"/>
<comment type="caution">
    <text evidence="1">The sequence shown here is derived from an EMBL/GenBank/DDBJ whole genome shotgun (WGS) entry which is preliminary data.</text>
</comment>
<name>A0A8H5GM64_9AGAR</name>
<organism evidence="1 2">
    <name type="scientific">Collybiopsis confluens</name>
    <dbReference type="NCBI Taxonomy" id="2823264"/>
    <lineage>
        <taxon>Eukaryota</taxon>
        <taxon>Fungi</taxon>
        <taxon>Dikarya</taxon>
        <taxon>Basidiomycota</taxon>
        <taxon>Agaricomycotina</taxon>
        <taxon>Agaricomycetes</taxon>
        <taxon>Agaricomycetidae</taxon>
        <taxon>Agaricales</taxon>
        <taxon>Marasmiineae</taxon>
        <taxon>Omphalotaceae</taxon>
        <taxon>Collybiopsis</taxon>
    </lineage>
</organism>
<dbReference type="Proteomes" id="UP000518752">
    <property type="component" value="Unassembled WGS sequence"/>
</dbReference>
<dbReference type="AlphaFoldDB" id="A0A8H5GM64"/>
<keyword evidence="2" id="KW-1185">Reference proteome</keyword>
<reference evidence="1 2" key="1">
    <citation type="journal article" date="2020" name="ISME J.">
        <title>Uncovering the hidden diversity of litter-decomposition mechanisms in mushroom-forming fungi.</title>
        <authorList>
            <person name="Floudas D."/>
            <person name="Bentzer J."/>
            <person name="Ahren D."/>
            <person name="Johansson T."/>
            <person name="Persson P."/>
            <person name="Tunlid A."/>
        </authorList>
    </citation>
    <scope>NUCLEOTIDE SEQUENCE [LARGE SCALE GENOMIC DNA]</scope>
    <source>
        <strain evidence="1 2">CBS 406.79</strain>
    </source>
</reference>
<protein>
    <submittedName>
        <fullName evidence="1">Uncharacterized protein</fullName>
    </submittedName>
</protein>
<evidence type="ECO:0000313" key="1">
    <source>
        <dbReference type="EMBL" id="KAF5367304.1"/>
    </source>
</evidence>
<accession>A0A8H5GM64</accession>
<evidence type="ECO:0000313" key="2">
    <source>
        <dbReference type="Proteomes" id="UP000518752"/>
    </source>
</evidence>
<sequence>MYFRDETTAPVSSQPLPGFGLLNSQAQMATRLLVHEHSARASSHPKAKTPAYLTIGFAVDDVSFLWVNGVQIVKHTAYFTTGRFCVALESTNCGILLAINVTNTGGPAGLFADVVVTYTDGTTSQIVTDSSWRASVGNIPDGFQELSYDDSTWETVITQGGDGVAPWGRPQHAGTDLQSLATARWIWTNEAAPAHSLLALEHSALL</sequence>
<gene>
    <name evidence="1" type="ORF">D9757_010085</name>
</gene>
<dbReference type="Gene3D" id="2.60.120.260">
    <property type="entry name" value="Galactose-binding domain-like"/>
    <property type="match status" value="1"/>
</dbReference>
<dbReference type="EMBL" id="JAACJN010000143">
    <property type="protein sequence ID" value="KAF5367304.1"/>
    <property type="molecule type" value="Genomic_DNA"/>
</dbReference>